<dbReference type="Proteomes" id="UP000790787">
    <property type="component" value="Chromosome 20"/>
</dbReference>
<name>A0AC58TGG2_TOBAC</name>
<reference evidence="1" key="1">
    <citation type="journal article" date="2014" name="Nat. Commun.">
        <title>The tobacco genome sequence and its comparison with those of tomato and potato.</title>
        <authorList>
            <person name="Sierro N."/>
            <person name="Battey J.N."/>
            <person name="Ouadi S."/>
            <person name="Bakaher N."/>
            <person name="Bovet L."/>
            <person name="Willig A."/>
            <person name="Goepfert S."/>
            <person name="Peitsch M.C."/>
            <person name="Ivanov N.V."/>
        </authorList>
    </citation>
    <scope>NUCLEOTIDE SEQUENCE [LARGE SCALE GENOMIC DNA]</scope>
</reference>
<organism evidence="1 2">
    <name type="scientific">Nicotiana tabacum</name>
    <name type="common">Common tobacco</name>
    <dbReference type="NCBI Taxonomy" id="4097"/>
    <lineage>
        <taxon>Eukaryota</taxon>
        <taxon>Viridiplantae</taxon>
        <taxon>Streptophyta</taxon>
        <taxon>Embryophyta</taxon>
        <taxon>Tracheophyta</taxon>
        <taxon>Spermatophyta</taxon>
        <taxon>Magnoliopsida</taxon>
        <taxon>eudicotyledons</taxon>
        <taxon>Gunneridae</taxon>
        <taxon>Pentapetalae</taxon>
        <taxon>asterids</taxon>
        <taxon>lamiids</taxon>
        <taxon>Solanales</taxon>
        <taxon>Solanaceae</taxon>
        <taxon>Nicotianoideae</taxon>
        <taxon>Nicotianeae</taxon>
        <taxon>Nicotiana</taxon>
    </lineage>
</organism>
<gene>
    <name evidence="2" type="primary">LOC142174422</name>
</gene>
<protein>
    <submittedName>
        <fullName evidence="2">Uncharacterized protein LOC142174422</fullName>
    </submittedName>
</protein>
<evidence type="ECO:0000313" key="2">
    <source>
        <dbReference type="RefSeq" id="XP_075096315.1"/>
    </source>
</evidence>
<sequence length="275" mass="32147">MGDFNIILTSEDRFNGSPVQEMKTREFKQFLVDAKVDELKTVGRQYTWTNNHVYSRIDRIMVNVEWIQIWPNMEGVSMNPGFSDHCPLSVKFDTSSQVGGKPFKFLNCLINLKSFEGTVQIGWELGKSRQTMLTVWNKLKKLKVLLKQMNKEEFTSIDSKIQNARERLESMQNQMSCPDQGEMQVELERTTKLELEKWLMVEESIMKQKSRVQWLNLGDSNTVFYHACMKNRQARNNIGRLIDSNGDIVQNPEEVKAKNLNFYRGYLVVQLHSYQ</sequence>
<reference evidence="2" key="2">
    <citation type="submission" date="2025-08" db="UniProtKB">
        <authorList>
            <consortium name="RefSeq"/>
        </authorList>
    </citation>
    <scope>IDENTIFICATION</scope>
    <source>
        <tissue evidence="2">Leaf</tissue>
    </source>
</reference>
<accession>A0AC58TGG2</accession>
<evidence type="ECO:0000313" key="1">
    <source>
        <dbReference type="Proteomes" id="UP000790787"/>
    </source>
</evidence>
<proteinExistence type="predicted"/>
<dbReference type="RefSeq" id="XP_075096315.1">
    <property type="nucleotide sequence ID" value="XM_075240214.1"/>
</dbReference>
<keyword evidence="1" id="KW-1185">Reference proteome</keyword>